<accession>A0AAV4WXI5</accession>
<dbReference type="Proteomes" id="UP001054945">
    <property type="component" value="Unassembled WGS sequence"/>
</dbReference>
<dbReference type="AlphaFoldDB" id="A0AAV4WXI5"/>
<evidence type="ECO:0000313" key="1">
    <source>
        <dbReference type="EMBL" id="GIY87622.1"/>
    </source>
</evidence>
<comment type="caution">
    <text evidence="1">The sequence shown here is derived from an EMBL/GenBank/DDBJ whole genome shotgun (WGS) entry which is preliminary data.</text>
</comment>
<gene>
    <name evidence="1" type="ORF">CEXT_320111</name>
</gene>
<protein>
    <submittedName>
        <fullName evidence="1">Uncharacterized protein</fullName>
    </submittedName>
</protein>
<dbReference type="EMBL" id="BPLR01016958">
    <property type="protein sequence ID" value="GIY87622.1"/>
    <property type="molecule type" value="Genomic_DNA"/>
</dbReference>
<keyword evidence="2" id="KW-1185">Reference proteome</keyword>
<evidence type="ECO:0000313" key="2">
    <source>
        <dbReference type="Proteomes" id="UP001054945"/>
    </source>
</evidence>
<name>A0AAV4WXI5_CAEEX</name>
<sequence length="92" mass="10622">MGLQEAEIKFSEYREPANGVTYVQIVRQNPFQMSQSQIRRISRTNKCDDICANRDAESIPDIRSKPSFITSNIYVHDSFYLTPNLAKNPPNR</sequence>
<organism evidence="1 2">
    <name type="scientific">Caerostris extrusa</name>
    <name type="common">Bark spider</name>
    <name type="synonym">Caerostris bankana</name>
    <dbReference type="NCBI Taxonomy" id="172846"/>
    <lineage>
        <taxon>Eukaryota</taxon>
        <taxon>Metazoa</taxon>
        <taxon>Ecdysozoa</taxon>
        <taxon>Arthropoda</taxon>
        <taxon>Chelicerata</taxon>
        <taxon>Arachnida</taxon>
        <taxon>Araneae</taxon>
        <taxon>Araneomorphae</taxon>
        <taxon>Entelegynae</taxon>
        <taxon>Araneoidea</taxon>
        <taxon>Araneidae</taxon>
        <taxon>Caerostris</taxon>
    </lineage>
</organism>
<reference evidence="1 2" key="1">
    <citation type="submission" date="2021-06" db="EMBL/GenBank/DDBJ databases">
        <title>Caerostris extrusa draft genome.</title>
        <authorList>
            <person name="Kono N."/>
            <person name="Arakawa K."/>
        </authorList>
    </citation>
    <scope>NUCLEOTIDE SEQUENCE [LARGE SCALE GENOMIC DNA]</scope>
</reference>
<proteinExistence type="predicted"/>